<reference evidence="2" key="1">
    <citation type="journal article" date="2019" name="Int. J. Syst. Evol. Microbiol.">
        <title>The Global Catalogue of Microorganisms (GCM) 10K type strain sequencing project: providing services to taxonomists for standard genome sequencing and annotation.</title>
        <authorList>
            <consortium name="The Broad Institute Genomics Platform"/>
            <consortium name="The Broad Institute Genome Sequencing Center for Infectious Disease"/>
            <person name="Wu L."/>
            <person name="Ma J."/>
        </authorList>
    </citation>
    <scope>NUCLEOTIDE SEQUENCE [LARGE SCALE GENOMIC DNA]</scope>
    <source>
        <strain evidence="2">CGMCC-1.15741</strain>
    </source>
</reference>
<evidence type="ECO:0008006" key="3">
    <source>
        <dbReference type="Google" id="ProtNLM"/>
    </source>
</evidence>
<sequence>MTLNLEPIKARAAELDVYLQKRRKRSGWSDIIHALDGIEHELVEADIELIPALIAEVERLRKKLDMAEAKICDCDGMFDPNEFYGDLGDSHQALGGTNES</sequence>
<dbReference type="RefSeq" id="WP_377377375.1">
    <property type="nucleotide sequence ID" value="NZ_JBHSSW010000008.1"/>
</dbReference>
<protein>
    <recommendedName>
        <fullName evidence="3">Coil containing protein</fullName>
    </recommendedName>
</protein>
<organism evidence="1 2">
    <name type="scientific">Ponticaulis profundi</name>
    <dbReference type="NCBI Taxonomy" id="2665222"/>
    <lineage>
        <taxon>Bacteria</taxon>
        <taxon>Pseudomonadati</taxon>
        <taxon>Pseudomonadota</taxon>
        <taxon>Alphaproteobacteria</taxon>
        <taxon>Hyphomonadales</taxon>
        <taxon>Hyphomonadaceae</taxon>
        <taxon>Ponticaulis</taxon>
    </lineage>
</organism>
<dbReference type="Proteomes" id="UP001596303">
    <property type="component" value="Unassembled WGS sequence"/>
</dbReference>
<evidence type="ECO:0000313" key="1">
    <source>
        <dbReference type="EMBL" id="MFC6197864.1"/>
    </source>
</evidence>
<gene>
    <name evidence="1" type="ORF">ACFQDM_07230</name>
</gene>
<proteinExistence type="predicted"/>
<dbReference type="EMBL" id="JBHSSW010000008">
    <property type="protein sequence ID" value="MFC6197864.1"/>
    <property type="molecule type" value="Genomic_DNA"/>
</dbReference>
<name>A0ABW1S8L4_9PROT</name>
<comment type="caution">
    <text evidence="1">The sequence shown here is derived from an EMBL/GenBank/DDBJ whole genome shotgun (WGS) entry which is preliminary data.</text>
</comment>
<evidence type="ECO:0000313" key="2">
    <source>
        <dbReference type="Proteomes" id="UP001596303"/>
    </source>
</evidence>
<accession>A0ABW1S8L4</accession>
<keyword evidence="2" id="KW-1185">Reference proteome</keyword>